<evidence type="ECO:0000256" key="1">
    <source>
        <dbReference type="ARBA" id="ARBA00022441"/>
    </source>
</evidence>
<evidence type="ECO:0008006" key="7">
    <source>
        <dbReference type="Google" id="ProtNLM"/>
    </source>
</evidence>
<dbReference type="SUPFAM" id="SSF50965">
    <property type="entry name" value="Galactose oxidase, central domain"/>
    <property type="match status" value="1"/>
</dbReference>
<dbReference type="Gene3D" id="2.120.10.80">
    <property type="entry name" value="Kelch-type beta propeller"/>
    <property type="match status" value="2"/>
</dbReference>
<feature type="region of interest" description="Disordered" evidence="3">
    <location>
        <begin position="24"/>
        <end position="47"/>
    </location>
</feature>
<dbReference type="AlphaFoldDB" id="A0A5B7SS26"/>
<dbReference type="InterPro" id="IPR011043">
    <property type="entry name" value="Gal_Oxase/kelch_b-propeller"/>
</dbReference>
<keyword evidence="6" id="KW-1185">Reference proteome</keyword>
<keyword evidence="4" id="KW-0732">Signal</keyword>
<reference evidence="5 6" key="1">
    <citation type="submission" date="2019-05" db="EMBL/GenBank/DDBJ databases">
        <title>Genome sequencing of F202Z8.</title>
        <authorList>
            <person name="Kwon Y.M."/>
        </authorList>
    </citation>
    <scope>NUCLEOTIDE SEQUENCE [LARGE SCALE GENOMIC DNA]</scope>
    <source>
        <strain evidence="5 6">F202Z8</strain>
    </source>
</reference>
<evidence type="ECO:0000313" key="6">
    <source>
        <dbReference type="Proteomes" id="UP000310017"/>
    </source>
</evidence>
<name>A0A5B7SS26_9FLAO</name>
<keyword evidence="1" id="KW-0880">Kelch repeat</keyword>
<dbReference type="KEGG" id="asag:FGM00_15515"/>
<evidence type="ECO:0000256" key="2">
    <source>
        <dbReference type="ARBA" id="ARBA00022737"/>
    </source>
</evidence>
<feature type="chain" id="PRO_5022842374" description="Fibronectin type-III domain-containing protein" evidence="4">
    <location>
        <begin position="22"/>
        <end position="434"/>
    </location>
</feature>
<proteinExistence type="predicted"/>
<dbReference type="OrthoDB" id="211220at2"/>
<protein>
    <recommendedName>
        <fullName evidence="7">Fibronectin type-III domain-containing protein</fullName>
    </recommendedName>
</protein>
<dbReference type="RefSeq" id="WP_138853783.1">
    <property type="nucleotide sequence ID" value="NZ_CP040710.1"/>
</dbReference>
<evidence type="ECO:0000256" key="3">
    <source>
        <dbReference type="SAM" id="MobiDB-lite"/>
    </source>
</evidence>
<organism evidence="5 6">
    <name type="scientific">Aggregatimonas sangjinii</name>
    <dbReference type="NCBI Taxonomy" id="2583587"/>
    <lineage>
        <taxon>Bacteria</taxon>
        <taxon>Pseudomonadati</taxon>
        <taxon>Bacteroidota</taxon>
        <taxon>Flavobacteriia</taxon>
        <taxon>Flavobacteriales</taxon>
        <taxon>Flavobacteriaceae</taxon>
        <taxon>Aggregatimonas</taxon>
    </lineage>
</organism>
<dbReference type="EMBL" id="CP040710">
    <property type="protein sequence ID" value="QCX01446.1"/>
    <property type="molecule type" value="Genomic_DNA"/>
</dbReference>
<accession>A0A5B7SS26</accession>
<dbReference type="InterPro" id="IPR051568">
    <property type="entry name" value="LZTR1/Attractin"/>
</dbReference>
<feature type="compositionally biased region" description="Pro residues" evidence="3">
    <location>
        <begin position="27"/>
        <end position="37"/>
    </location>
</feature>
<dbReference type="PANTHER" id="PTHR46376">
    <property type="entry name" value="LEUCINE-ZIPPER-LIKE TRANSCRIPTIONAL REGULATOR 1"/>
    <property type="match status" value="1"/>
</dbReference>
<dbReference type="PANTHER" id="PTHR46376:SF1">
    <property type="entry name" value="LEUCINE-ZIPPER-LIKE TRANSCRIPTIONAL REGULATOR 1"/>
    <property type="match status" value="1"/>
</dbReference>
<feature type="signal peptide" evidence="4">
    <location>
        <begin position="1"/>
        <end position="21"/>
    </location>
</feature>
<evidence type="ECO:0000313" key="5">
    <source>
        <dbReference type="EMBL" id="QCX01446.1"/>
    </source>
</evidence>
<keyword evidence="2" id="KW-0677">Repeat</keyword>
<dbReference type="Proteomes" id="UP000310017">
    <property type="component" value="Chromosome"/>
</dbReference>
<dbReference type="InterPro" id="IPR015915">
    <property type="entry name" value="Kelch-typ_b-propeller"/>
</dbReference>
<gene>
    <name evidence="5" type="ORF">FGM00_15515</name>
</gene>
<evidence type="ECO:0000256" key="4">
    <source>
        <dbReference type="SAM" id="SignalP"/>
    </source>
</evidence>
<sequence length="434" mass="48302">MKILLKITLLLVVINCFQSCSKDDTPAPEPIAQPNPEPEPEPENQLPTQSVLLSPIADAINVDVKPTFSWEAATDPDGDTITYEIYADTTARPSKLIGTTTETNFETDERLCLLENYNWKVLAKDDRGGETESDSQTFDTRNIQFSNATQNADFPARYAFSSAVFQNRVWLSGGIQSDGRGGYENSNDVWFSENGVDWTLATSNAQWPVRRYHTMTAFQDKLWIIGGDYESEDADVWNSEDGIEWNLVTNAAGFGRIARHTTTVFNDKLYVIHRNKVWFSGDGIVWTLASDNLIGNSRTRHTALNFNDKLWIIGASSSTDSNVMSSSDGISWELVNDDPFSGANSNRDSHASAVFDGKMWVIAGFGSLNLNDVWFSTDGVTWTLASENSAFRGRLFAQSQVLDDKIWLFGGTTINPSNNIIDGTTNLNDVWFID</sequence>